<dbReference type="PANTHER" id="PTHR30469">
    <property type="entry name" value="MULTIDRUG RESISTANCE PROTEIN MDTA"/>
    <property type="match status" value="1"/>
</dbReference>
<evidence type="ECO:0000313" key="5">
    <source>
        <dbReference type="Proteomes" id="UP001595973"/>
    </source>
</evidence>
<dbReference type="SUPFAM" id="SSF111369">
    <property type="entry name" value="HlyD-like secretion proteins"/>
    <property type="match status" value="1"/>
</dbReference>
<dbReference type="RefSeq" id="WP_380718000.1">
    <property type="nucleotide sequence ID" value="NZ_JBHSGI010000016.1"/>
</dbReference>
<keyword evidence="2" id="KW-0175">Coiled coil</keyword>
<feature type="signal peptide" evidence="3">
    <location>
        <begin position="1"/>
        <end position="20"/>
    </location>
</feature>
<dbReference type="NCBIfam" id="TIGR01730">
    <property type="entry name" value="RND_mfp"/>
    <property type="match status" value="1"/>
</dbReference>
<feature type="chain" id="PRO_5046595723" evidence="3">
    <location>
        <begin position="21"/>
        <end position="322"/>
    </location>
</feature>
<dbReference type="PANTHER" id="PTHR30469:SF15">
    <property type="entry name" value="HLYD FAMILY OF SECRETION PROTEINS"/>
    <property type="match status" value="1"/>
</dbReference>
<dbReference type="Proteomes" id="UP001595973">
    <property type="component" value="Unassembled WGS sequence"/>
</dbReference>
<proteinExistence type="inferred from homology"/>
<dbReference type="Gene3D" id="2.40.50.100">
    <property type="match status" value="1"/>
</dbReference>
<evidence type="ECO:0000313" key="4">
    <source>
        <dbReference type="EMBL" id="MFC4669568.1"/>
    </source>
</evidence>
<dbReference type="Gene3D" id="2.40.420.20">
    <property type="match status" value="1"/>
</dbReference>
<sequence length="322" mass="34171">MLRLAAIALSVLVCATPVLAEEAGTVQRVTLTSWKSVFGRIEARERIPARARLGGTLTQITVAEGSKVEAGQTIGVVTDEKLDLQLGAIDAQLRALGSQLENAKTELQRGESLLERGVTTAQRLDQLRTEVRVLEGQIDATQADRDVLVQREAEGTVIAPIAGTVLDVPVTSGSVVLGGDVVAQIGGGGFFLRLAIPERHAATLTEGAEIRVGEDRKGRLAKIYPLIENGRVIADVEVEGLPTDFVDARVPVRLPVGTTEALVVPEGAVQSRMGLDFVTVAAADGTPRERAVVLGQRHELDGAQVVEVLSGLTEGDRLVRHE</sequence>
<reference evidence="5" key="1">
    <citation type="journal article" date="2019" name="Int. J. Syst. Evol. Microbiol.">
        <title>The Global Catalogue of Microorganisms (GCM) 10K type strain sequencing project: providing services to taxonomists for standard genome sequencing and annotation.</title>
        <authorList>
            <consortium name="The Broad Institute Genomics Platform"/>
            <consortium name="The Broad Institute Genome Sequencing Center for Infectious Disease"/>
            <person name="Wu L."/>
            <person name="Ma J."/>
        </authorList>
    </citation>
    <scope>NUCLEOTIDE SEQUENCE [LARGE SCALE GENOMIC DNA]</scope>
    <source>
        <strain evidence="5">CGMCC 4.7283</strain>
    </source>
</reference>
<comment type="caution">
    <text evidence="4">The sequence shown here is derived from an EMBL/GenBank/DDBJ whole genome shotgun (WGS) entry which is preliminary data.</text>
</comment>
<evidence type="ECO:0000256" key="2">
    <source>
        <dbReference type="SAM" id="Coils"/>
    </source>
</evidence>
<dbReference type="InterPro" id="IPR006143">
    <property type="entry name" value="RND_pump_MFP"/>
</dbReference>
<comment type="similarity">
    <text evidence="1">Belongs to the membrane fusion protein (MFP) (TC 8.A.1) family.</text>
</comment>
<dbReference type="Gene3D" id="1.10.287.470">
    <property type="entry name" value="Helix hairpin bin"/>
    <property type="match status" value="1"/>
</dbReference>
<evidence type="ECO:0000256" key="3">
    <source>
        <dbReference type="SAM" id="SignalP"/>
    </source>
</evidence>
<organism evidence="4 5">
    <name type="scientific">Seohaeicola nanhaiensis</name>
    <dbReference type="NCBI Taxonomy" id="1387282"/>
    <lineage>
        <taxon>Bacteria</taxon>
        <taxon>Pseudomonadati</taxon>
        <taxon>Pseudomonadota</taxon>
        <taxon>Alphaproteobacteria</taxon>
        <taxon>Rhodobacterales</taxon>
        <taxon>Roseobacteraceae</taxon>
        <taxon>Seohaeicola</taxon>
    </lineage>
</organism>
<gene>
    <name evidence="4" type="ORF">ACFO5X_13480</name>
</gene>
<dbReference type="EMBL" id="JBHSGI010000016">
    <property type="protein sequence ID" value="MFC4669568.1"/>
    <property type="molecule type" value="Genomic_DNA"/>
</dbReference>
<keyword evidence="5" id="KW-1185">Reference proteome</keyword>
<keyword evidence="3" id="KW-0732">Signal</keyword>
<feature type="coiled-coil region" evidence="2">
    <location>
        <begin position="93"/>
        <end position="144"/>
    </location>
</feature>
<protein>
    <submittedName>
        <fullName evidence="4">Efflux RND transporter periplasmic adaptor subunit</fullName>
    </submittedName>
</protein>
<evidence type="ECO:0000256" key="1">
    <source>
        <dbReference type="ARBA" id="ARBA00009477"/>
    </source>
</evidence>
<accession>A0ABV9KHY3</accession>
<name>A0ABV9KHY3_9RHOB</name>